<dbReference type="PRINTS" id="PR00344">
    <property type="entry name" value="BCTRLSENSOR"/>
</dbReference>
<comment type="catalytic activity">
    <reaction evidence="1">
        <text>ATP + protein L-histidine = ADP + protein N-phospho-L-histidine.</text>
        <dbReference type="EC" id="2.7.13.3"/>
    </reaction>
</comment>
<name>A0ABX3IIQ1_9BACT</name>
<evidence type="ECO:0000256" key="1">
    <source>
        <dbReference type="ARBA" id="ARBA00000085"/>
    </source>
</evidence>
<dbReference type="PROSITE" id="PS50109">
    <property type="entry name" value="HIS_KIN"/>
    <property type="match status" value="1"/>
</dbReference>
<dbReference type="RefSeq" id="WP_077198317.1">
    <property type="nucleotide sequence ID" value="NZ_LBFC01000018.1"/>
</dbReference>
<keyword evidence="4 7" id="KW-0418">Kinase</keyword>
<evidence type="ECO:0000313" key="7">
    <source>
        <dbReference type="EMBL" id="ONN27199.1"/>
    </source>
</evidence>
<evidence type="ECO:0000256" key="3">
    <source>
        <dbReference type="ARBA" id="ARBA00022679"/>
    </source>
</evidence>
<dbReference type="EMBL" id="LBFC01000018">
    <property type="protein sequence ID" value="ONN27199.1"/>
    <property type="molecule type" value="Genomic_DNA"/>
</dbReference>
<dbReference type="SUPFAM" id="SSF55874">
    <property type="entry name" value="ATPase domain of HSP90 chaperone/DNA topoisomerase II/histidine kinase"/>
    <property type="match status" value="1"/>
</dbReference>
<dbReference type="InterPro" id="IPR036890">
    <property type="entry name" value="HATPase_C_sf"/>
</dbReference>
<feature type="domain" description="Histidine kinase" evidence="6">
    <location>
        <begin position="1"/>
        <end position="106"/>
    </location>
</feature>
<evidence type="ECO:0000313" key="8">
    <source>
        <dbReference type="Proteomes" id="UP000242616"/>
    </source>
</evidence>
<dbReference type="PANTHER" id="PTHR43711">
    <property type="entry name" value="TWO-COMPONENT HISTIDINE KINASE"/>
    <property type="match status" value="1"/>
</dbReference>
<dbReference type="InterPro" id="IPR004358">
    <property type="entry name" value="Sig_transdc_His_kin-like_C"/>
</dbReference>
<dbReference type="EC" id="2.7.13.3" evidence="2"/>
<evidence type="ECO:0000256" key="5">
    <source>
        <dbReference type="ARBA" id="ARBA00023012"/>
    </source>
</evidence>
<dbReference type="Gene3D" id="3.30.565.10">
    <property type="entry name" value="Histidine kinase-like ATPase, C-terminal domain"/>
    <property type="match status" value="1"/>
</dbReference>
<dbReference type="InterPro" id="IPR003594">
    <property type="entry name" value="HATPase_dom"/>
</dbReference>
<dbReference type="InterPro" id="IPR005467">
    <property type="entry name" value="His_kinase_dom"/>
</dbReference>
<accession>A0ABX3IIQ1</accession>
<dbReference type="Pfam" id="PF02518">
    <property type="entry name" value="HATPase_c"/>
    <property type="match status" value="1"/>
</dbReference>
<evidence type="ECO:0000259" key="6">
    <source>
        <dbReference type="PROSITE" id="PS50109"/>
    </source>
</evidence>
<organism evidence="7 8">
    <name type="scientific">Thermosipho affectus</name>
    <dbReference type="NCBI Taxonomy" id="660294"/>
    <lineage>
        <taxon>Bacteria</taxon>
        <taxon>Thermotogati</taxon>
        <taxon>Thermotogota</taxon>
        <taxon>Thermotogae</taxon>
        <taxon>Thermotogales</taxon>
        <taxon>Fervidobacteriaceae</taxon>
        <taxon>Thermosipho</taxon>
    </lineage>
</organism>
<gene>
    <name evidence="7" type="ORF">XJ44_05290</name>
</gene>
<sequence length="176" mass="19980">MGLLTIADHVLDIAENSVKAGSKNIVLGIFETDREFTFEVRDDGPGIKDLDRVFDPFYTSRDKKIRRFGLGLPFLKQAVEMTGGTLDIQTKIGVGTKVRATFIKTHIDCQPVGDLISVFLSLLMNKNVNFQIKRCRNEECYEISSEVVKKYLGELDSPSKINILKEMIKELEYKEE</sequence>
<dbReference type="Proteomes" id="UP000242616">
    <property type="component" value="Unassembled WGS sequence"/>
</dbReference>
<keyword evidence="5" id="KW-0902">Two-component regulatory system</keyword>
<proteinExistence type="predicted"/>
<dbReference type="PANTHER" id="PTHR43711:SF1">
    <property type="entry name" value="HISTIDINE KINASE 1"/>
    <property type="match status" value="1"/>
</dbReference>
<evidence type="ECO:0000256" key="4">
    <source>
        <dbReference type="ARBA" id="ARBA00022777"/>
    </source>
</evidence>
<keyword evidence="3" id="KW-0808">Transferase</keyword>
<dbReference type="SMART" id="SM00387">
    <property type="entry name" value="HATPase_c"/>
    <property type="match status" value="1"/>
</dbReference>
<evidence type="ECO:0000256" key="2">
    <source>
        <dbReference type="ARBA" id="ARBA00012438"/>
    </source>
</evidence>
<protein>
    <recommendedName>
        <fullName evidence="2">histidine kinase</fullName>
        <ecNumber evidence="2">2.7.13.3</ecNumber>
    </recommendedName>
</protein>
<keyword evidence="8" id="KW-1185">Reference proteome</keyword>
<dbReference type="GO" id="GO:0016301">
    <property type="term" value="F:kinase activity"/>
    <property type="evidence" value="ECO:0007669"/>
    <property type="project" value="UniProtKB-KW"/>
</dbReference>
<dbReference type="InterPro" id="IPR050736">
    <property type="entry name" value="Sensor_HK_Regulatory"/>
</dbReference>
<reference evidence="7 8" key="1">
    <citation type="submission" date="2015-06" db="EMBL/GenBank/DDBJ databases">
        <title>Genome sequencing of Thermotogales isolates from hydrothermal vents.</title>
        <authorList>
            <person name="Haverkamp T.H."/>
            <person name="Kublanov I.V."/>
            <person name="Nesbo C.L."/>
        </authorList>
    </citation>
    <scope>NUCLEOTIDE SEQUENCE [LARGE SCALE GENOMIC DNA]</scope>
    <source>
        <strain evidence="8">ik275mar</strain>
    </source>
</reference>
<comment type="caution">
    <text evidence="7">The sequence shown here is derived from an EMBL/GenBank/DDBJ whole genome shotgun (WGS) entry which is preliminary data.</text>
</comment>